<evidence type="ECO:0000313" key="1">
    <source>
        <dbReference type="EMBL" id="OSC97417.1"/>
    </source>
</evidence>
<evidence type="ECO:0000313" key="2">
    <source>
        <dbReference type="Proteomes" id="UP000193067"/>
    </source>
</evidence>
<dbReference type="GO" id="GO:0016413">
    <property type="term" value="F:O-acetyltransferase activity"/>
    <property type="evidence" value="ECO:0007669"/>
    <property type="project" value="InterPro"/>
</dbReference>
<accession>A0A1Y2I8G7</accession>
<dbReference type="PANTHER" id="PTHR32285:SF213">
    <property type="entry name" value="PROTEIN TRICHOME BIREFRINGENCE-LIKE 11"/>
    <property type="match status" value="1"/>
</dbReference>
<organism evidence="1 2">
    <name type="scientific">Trametes coccinea (strain BRFM310)</name>
    <name type="common">Pycnoporus coccineus</name>
    <dbReference type="NCBI Taxonomy" id="1353009"/>
    <lineage>
        <taxon>Eukaryota</taxon>
        <taxon>Fungi</taxon>
        <taxon>Dikarya</taxon>
        <taxon>Basidiomycota</taxon>
        <taxon>Agaricomycotina</taxon>
        <taxon>Agaricomycetes</taxon>
        <taxon>Polyporales</taxon>
        <taxon>Polyporaceae</taxon>
        <taxon>Trametes</taxon>
    </lineage>
</organism>
<dbReference type="GO" id="GO:0005794">
    <property type="term" value="C:Golgi apparatus"/>
    <property type="evidence" value="ECO:0007669"/>
    <property type="project" value="TreeGrafter"/>
</dbReference>
<dbReference type="EMBL" id="KZ084151">
    <property type="protein sequence ID" value="OSC97417.1"/>
    <property type="molecule type" value="Genomic_DNA"/>
</dbReference>
<dbReference type="AlphaFoldDB" id="A0A1Y2I8G7"/>
<dbReference type="InterPro" id="IPR029962">
    <property type="entry name" value="TBL"/>
</dbReference>
<dbReference type="PANTHER" id="PTHR32285">
    <property type="entry name" value="PROTEIN TRICHOME BIREFRINGENCE-LIKE 9-RELATED"/>
    <property type="match status" value="1"/>
</dbReference>
<protein>
    <submittedName>
        <fullName evidence="1">Uncharacterized protein</fullName>
    </submittedName>
</protein>
<name>A0A1Y2I8G7_TRAC3</name>
<proteinExistence type="predicted"/>
<dbReference type="STRING" id="1353009.A0A1Y2I8G7"/>
<dbReference type="Proteomes" id="UP000193067">
    <property type="component" value="Unassembled WGS sequence"/>
</dbReference>
<sequence length="478" mass="54312">MVALFKHDSVPYRPLFAAPRSLSSKLLAALAVVSILFVAHSFLPSDLKPSLSSLSLHSSSRTRSTCPPDVWASGEWVPKAPPTTRTNLTKPDDVYEFLGLEGCASTREVYWHLAADNERLWDRFPGVASWRWAPPEDKCQIRDLNPAALVRDLVEQGGWLLIGDSVTENHFFSLSCLLYPHVYATPDYIEHPYYDRAWPQNLYLNPDSPLIKTLSFPPGFDIASTPLVTFRRVDLLQEPAALDALYRSLHPDSRVVKENVSLFSEEATWNLSPAEYIKLFTAPLPRANYATLIVSTAGHWTTTLFSGLRDTEMYHDGIQNVIDFFGEAMEAWARQVQALLDQAEREELLAEKASTGKLPFGQGRGRKHAPRQVVVRAYLPGHEDCHDHREPLKEYKLGRWGWYNWNQIQDFNKQVETVLESRKFPDIHYLPIDRPALLRPDAHSAGDCLHLMTGSGVLEGWSQYIWHFVTVELPGRIR</sequence>
<keyword evidence="2" id="KW-1185">Reference proteome</keyword>
<gene>
    <name evidence="1" type="ORF">PYCCODRAFT_1377192</name>
</gene>
<reference evidence="1 2" key="1">
    <citation type="journal article" date="2015" name="Biotechnol. Biofuels">
        <title>Enhanced degradation of softwood versus hardwood by the white-rot fungus Pycnoporus coccineus.</title>
        <authorList>
            <person name="Couturier M."/>
            <person name="Navarro D."/>
            <person name="Chevret D."/>
            <person name="Henrissat B."/>
            <person name="Piumi F."/>
            <person name="Ruiz-Duenas F.J."/>
            <person name="Martinez A.T."/>
            <person name="Grigoriev I.V."/>
            <person name="Riley R."/>
            <person name="Lipzen A."/>
            <person name="Berrin J.G."/>
            <person name="Master E.R."/>
            <person name="Rosso M.N."/>
        </authorList>
    </citation>
    <scope>NUCLEOTIDE SEQUENCE [LARGE SCALE GENOMIC DNA]</scope>
    <source>
        <strain evidence="1 2">BRFM310</strain>
    </source>
</reference>
<dbReference type="OrthoDB" id="630188at2759"/>